<dbReference type="PROSITE" id="PS50221">
    <property type="entry name" value="GAIN_B"/>
    <property type="match status" value="1"/>
</dbReference>
<feature type="domain" description="G-protein coupled receptors family 2 profile 2" evidence="10">
    <location>
        <begin position="338"/>
        <end position="597"/>
    </location>
</feature>
<keyword evidence="6" id="KW-1015">Disulfide bond</keyword>
<evidence type="ECO:0000259" key="9">
    <source>
        <dbReference type="PROSITE" id="PS50221"/>
    </source>
</evidence>
<evidence type="ECO:0000256" key="3">
    <source>
        <dbReference type="ARBA" id="ARBA00022692"/>
    </source>
</evidence>
<dbReference type="Gene3D" id="1.20.1070.10">
    <property type="entry name" value="Rhodopsin 7-helix transmembrane proteins"/>
    <property type="match status" value="1"/>
</dbReference>
<organism evidence="11 12">
    <name type="scientific">Ameca splendens</name>
    <dbReference type="NCBI Taxonomy" id="208324"/>
    <lineage>
        <taxon>Eukaryota</taxon>
        <taxon>Metazoa</taxon>
        <taxon>Chordata</taxon>
        <taxon>Craniata</taxon>
        <taxon>Vertebrata</taxon>
        <taxon>Euteleostomi</taxon>
        <taxon>Actinopterygii</taxon>
        <taxon>Neopterygii</taxon>
        <taxon>Teleostei</taxon>
        <taxon>Neoteleostei</taxon>
        <taxon>Acanthomorphata</taxon>
        <taxon>Ovalentaria</taxon>
        <taxon>Atherinomorphae</taxon>
        <taxon>Cyprinodontiformes</taxon>
        <taxon>Goodeidae</taxon>
        <taxon>Ameca</taxon>
    </lineage>
</organism>
<feature type="transmembrane region" description="Helical" evidence="8">
    <location>
        <begin position="340"/>
        <end position="362"/>
    </location>
</feature>
<accession>A0ABV0Z9Q9</accession>
<keyword evidence="5 8" id="KW-0472">Membrane</keyword>
<dbReference type="PANTHER" id="PTHR45813:SF4">
    <property type="entry name" value="ADHESION G PROTEIN-COUPLED RECEPTOR F5"/>
    <property type="match status" value="1"/>
</dbReference>
<dbReference type="InterPro" id="IPR051587">
    <property type="entry name" value="Adhesion_GPCR"/>
</dbReference>
<protein>
    <submittedName>
        <fullName evidence="11">Uncharacterized protein</fullName>
    </submittedName>
</protein>
<evidence type="ECO:0000313" key="11">
    <source>
        <dbReference type="EMBL" id="MEQ2302815.1"/>
    </source>
</evidence>
<dbReference type="InterPro" id="IPR017981">
    <property type="entry name" value="GPCR_2-like_7TM"/>
</dbReference>
<dbReference type="Proteomes" id="UP001469553">
    <property type="component" value="Unassembled WGS sequence"/>
</dbReference>
<dbReference type="EMBL" id="JAHRIP010057044">
    <property type="protein sequence ID" value="MEQ2302815.1"/>
    <property type="molecule type" value="Genomic_DNA"/>
</dbReference>
<dbReference type="InterPro" id="IPR000832">
    <property type="entry name" value="GPCR_2_secretin-like"/>
</dbReference>
<feature type="transmembrane region" description="Helical" evidence="8">
    <location>
        <begin position="374"/>
        <end position="396"/>
    </location>
</feature>
<dbReference type="InterPro" id="IPR046338">
    <property type="entry name" value="GAIN_dom_sf"/>
</dbReference>
<evidence type="ECO:0000256" key="5">
    <source>
        <dbReference type="ARBA" id="ARBA00023136"/>
    </source>
</evidence>
<feature type="transmembrane region" description="Helical" evidence="8">
    <location>
        <begin position="540"/>
        <end position="562"/>
    </location>
</feature>
<dbReference type="Pfam" id="PF00002">
    <property type="entry name" value="7tm_2"/>
    <property type="match status" value="1"/>
</dbReference>
<feature type="transmembrane region" description="Helical" evidence="8">
    <location>
        <begin position="450"/>
        <end position="477"/>
    </location>
</feature>
<gene>
    <name evidence="11" type="ORF">AMECASPLE_010575</name>
</gene>
<evidence type="ECO:0000256" key="1">
    <source>
        <dbReference type="ARBA" id="ARBA00004141"/>
    </source>
</evidence>
<dbReference type="SUPFAM" id="SSF81321">
    <property type="entry name" value="Family A G protein-coupled receptor-like"/>
    <property type="match status" value="1"/>
</dbReference>
<comment type="caution">
    <text evidence="11">The sequence shown here is derived from an EMBL/GenBank/DDBJ whole genome shotgun (WGS) entry which is preliminary data.</text>
</comment>
<evidence type="ECO:0000256" key="4">
    <source>
        <dbReference type="ARBA" id="ARBA00022989"/>
    </source>
</evidence>
<keyword evidence="4 8" id="KW-1133">Transmembrane helix</keyword>
<feature type="transmembrane region" description="Helical" evidence="8">
    <location>
        <begin position="416"/>
        <end position="438"/>
    </location>
</feature>
<evidence type="ECO:0000313" key="12">
    <source>
        <dbReference type="Proteomes" id="UP001469553"/>
    </source>
</evidence>
<evidence type="ECO:0000256" key="8">
    <source>
        <dbReference type="SAM" id="Phobius"/>
    </source>
</evidence>
<dbReference type="PRINTS" id="PR00249">
    <property type="entry name" value="GPCRSECRETIN"/>
</dbReference>
<keyword evidence="12" id="KW-1185">Reference proteome</keyword>
<evidence type="ECO:0000256" key="2">
    <source>
        <dbReference type="ARBA" id="ARBA00007343"/>
    </source>
</evidence>
<comment type="similarity">
    <text evidence="2">Belongs to the G-protein coupled receptor 2 family. Adhesion G-protein coupled receptor (ADGR) subfamily.</text>
</comment>
<evidence type="ECO:0000256" key="6">
    <source>
        <dbReference type="ARBA" id="ARBA00023157"/>
    </source>
</evidence>
<dbReference type="Gene3D" id="2.60.220.50">
    <property type="match status" value="1"/>
</dbReference>
<comment type="subcellular location">
    <subcellularLocation>
        <location evidence="1">Membrane</location>
        <topology evidence="1">Multi-pass membrane protein</topology>
    </subcellularLocation>
</comment>
<dbReference type="SMART" id="SM00303">
    <property type="entry name" value="GPS"/>
    <property type="match status" value="1"/>
</dbReference>
<sequence>MGDRVFSSVDPHLWNELSGIYVCKLIREDNSTFKQSINITCIPNFQINVNPVMISVTCGTEKSTQVALSCSVNNNNTVRLLNKNATVQEGPYITYDYVVPVNCENTMEIFTCESLTSPKYAKNITLKLTQIRAIKCEDETFGDGPEGFKAVVGCKKGKVGEITAVCQSDSKYGRIQDNCILEVINNLLDKSKVLNAVHLPWFLEKLSNETINLSDEVTDSPATIDAIVRILSNVANTSSSLNLNIEQDSMKNILETAGILTADKAQSSWETLNKHNTNNILGNPKCVFWDFNLFEGHGGWSDEGCMLAFSEIGTIRCNCNHTTSFSILMSTHSHHPKLDLITYIGVCISMASLVICLIIEGIIWRKINKNATSYLRHISIVNIAVCLLTANIWFLIGAAVPDAGKKSPPACTAATFFAHLFYLALFFWMLASALLLLYRTVWVFHRGLSITSMLAIGFSLGYGAPLIIVTITIATTAPSNQYIRDSECWLTWDESKALLAFLIPALMITAVNFIILIVVISKLLRRRVGKKATQAGEKNALLVIARSLVVLTPFFGLSWGLGIGTLIDTKSDEIHWAFTFFNSLQGFFILMFGTLTDKKARSAITMTFSCQNVIKITGAKSSFSPVNLLDIKTKMNE</sequence>
<reference evidence="11 12" key="1">
    <citation type="submission" date="2021-06" db="EMBL/GenBank/DDBJ databases">
        <authorList>
            <person name="Palmer J.M."/>
        </authorList>
    </citation>
    <scope>NUCLEOTIDE SEQUENCE [LARGE SCALE GENOMIC DNA]</scope>
    <source>
        <strain evidence="11 12">AS_MEX2019</strain>
        <tissue evidence="11">Muscle</tissue>
    </source>
</reference>
<dbReference type="PROSITE" id="PS50261">
    <property type="entry name" value="G_PROTEIN_RECEP_F2_4"/>
    <property type="match status" value="1"/>
</dbReference>
<feature type="transmembrane region" description="Helical" evidence="8">
    <location>
        <begin position="574"/>
        <end position="596"/>
    </location>
</feature>
<name>A0ABV0Z9Q9_9TELE</name>
<keyword evidence="3 8" id="KW-0812">Transmembrane</keyword>
<keyword evidence="7" id="KW-0325">Glycoprotein</keyword>
<dbReference type="Pfam" id="PF01825">
    <property type="entry name" value="GPS"/>
    <property type="match status" value="1"/>
</dbReference>
<dbReference type="InterPro" id="IPR000203">
    <property type="entry name" value="GPS"/>
</dbReference>
<dbReference type="InterPro" id="IPR057244">
    <property type="entry name" value="GAIN_B"/>
</dbReference>
<proteinExistence type="inferred from homology"/>
<evidence type="ECO:0000256" key="7">
    <source>
        <dbReference type="ARBA" id="ARBA00023180"/>
    </source>
</evidence>
<dbReference type="PANTHER" id="PTHR45813">
    <property type="entry name" value="IG-LIKE DOMAIN-CONTAINING PROTEIN"/>
    <property type="match status" value="1"/>
</dbReference>
<evidence type="ECO:0000259" key="10">
    <source>
        <dbReference type="PROSITE" id="PS50261"/>
    </source>
</evidence>
<feature type="transmembrane region" description="Helical" evidence="8">
    <location>
        <begin position="497"/>
        <end position="520"/>
    </location>
</feature>
<feature type="domain" description="GAIN-B" evidence="9">
    <location>
        <begin position="202"/>
        <end position="335"/>
    </location>
</feature>